<organism evidence="2 3">
    <name type="scientific">Mycena venus</name>
    <dbReference type="NCBI Taxonomy" id="2733690"/>
    <lineage>
        <taxon>Eukaryota</taxon>
        <taxon>Fungi</taxon>
        <taxon>Dikarya</taxon>
        <taxon>Basidiomycota</taxon>
        <taxon>Agaricomycotina</taxon>
        <taxon>Agaricomycetes</taxon>
        <taxon>Agaricomycetidae</taxon>
        <taxon>Agaricales</taxon>
        <taxon>Marasmiineae</taxon>
        <taxon>Mycenaceae</taxon>
        <taxon>Mycena</taxon>
    </lineage>
</organism>
<feature type="transmembrane region" description="Helical" evidence="1">
    <location>
        <begin position="83"/>
        <end position="106"/>
    </location>
</feature>
<gene>
    <name evidence="2" type="ORF">MVEN_01925000</name>
</gene>
<dbReference type="Proteomes" id="UP000620124">
    <property type="component" value="Unassembled WGS sequence"/>
</dbReference>
<feature type="transmembrane region" description="Helical" evidence="1">
    <location>
        <begin position="174"/>
        <end position="197"/>
    </location>
</feature>
<protein>
    <submittedName>
        <fullName evidence="2">Uncharacterized protein</fullName>
    </submittedName>
</protein>
<accession>A0A8H6XGL4</accession>
<reference evidence="2" key="1">
    <citation type="submission" date="2020-05" db="EMBL/GenBank/DDBJ databases">
        <title>Mycena genomes resolve the evolution of fungal bioluminescence.</title>
        <authorList>
            <person name="Tsai I.J."/>
        </authorList>
    </citation>
    <scope>NUCLEOTIDE SEQUENCE</scope>
    <source>
        <strain evidence="2">CCC161011</strain>
    </source>
</reference>
<evidence type="ECO:0000313" key="3">
    <source>
        <dbReference type="Proteomes" id="UP000620124"/>
    </source>
</evidence>
<dbReference type="AlphaFoldDB" id="A0A8H6XGL4"/>
<evidence type="ECO:0000256" key="1">
    <source>
        <dbReference type="SAM" id="Phobius"/>
    </source>
</evidence>
<feature type="transmembrane region" description="Helical" evidence="1">
    <location>
        <begin position="118"/>
        <end position="137"/>
    </location>
</feature>
<keyword evidence="1" id="KW-0812">Transmembrane</keyword>
<proteinExistence type="predicted"/>
<keyword evidence="1" id="KW-0472">Membrane</keyword>
<keyword evidence="3" id="KW-1185">Reference proteome</keyword>
<name>A0A8H6XGL4_9AGAR</name>
<evidence type="ECO:0000313" key="2">
    <source>
        <dbReference type="EMBL" id="KAF7340069.1"/>
    </source>
</evidence>
<dbReference type="EMBL" id="JACAZI010000019">
    <property type="protein sequence ID" value="KAF7340069.1"/>
    <property type="molecule type" value="Genomic_DNA"/>
</dbReference>
<keyword evidence="1" id="KW-1133">Transmembrane helix</keyword>
<dbReference type="OrthoDB" id="10667652at2759"/>
<sequence length="257" mass="29174">MYGDYVCALPFYAISASYMVLRNVFRTSRGISILHDEGLWKSMDAGNRVNQKILLVDTEPSKALMDSQPLLRHLPLQPPFSRLVRLILCSLALCLLFFPTVISTVFYIREKEVPATRFFVFITSVALVWIVIFSALAPAVFDVFPRLTEPLALFLVIVASFARGPRWEWVDTGVLYYDVVKCSFLLIVLMAIVIWVWNQMLEIMQRMHRVVDFKYLSDLCRSIKAAGHCVLHPFASLGPIHAVETTSPNEATADKNV</sequence>
<comment type="caution">
    <text evidence="2">The sequence shown here is derived from an EMBL/GenBank/DDBJ whole genome shotgun (WGS) entry which is preliminary data.</text>
</comment>